<dbReference type="PROSITE" id="PS51728">
    <property type="entry name" value="RTT109_HAT"/>
    <property type="match status" value="1"/>
</dbReference>
<evidence type="ECO:0000313" key="11">
    <source>
        <dbReference type="EMBL" id="PWW78575.1"/>
    </source>
</evidence>
<keyword evidence="5" id="KW-0007">Acetylation</keyword>
<keyword evidence="6" id="KW-0805">Transcription regulation</keyword>
<evidence type="ECO:0000313" key="12">
    <source>
        <dbReference type="Proteomes" id="UP000246991"/>
    </source>
</evidence>
<keyword evidence="8" id="KW-0539">Nucleus</keyword>
<dbReference type="PANTHER" id="PTHR31571">
    <property type="entry name" value="ALTERED INHERITANCE OF MITOCHONDRIA PROTEIN 6"/>
    <property type="match status" value="1"/>
</dbReference>
<dbReference type="Pfam" id="PF08214">
    <property type="entry name" value="HAT_KAT11"/>
    <property type="match status" value="1"/>
</dbReference>
<comment type="subcellular location">
    <subcellularLocation>
        <location evidence="1">Nucleus</location>
    </subcellularLocation>
</comment>
<dbReference type="GO" id="GO:0006974">
    <property type="term" value="P:DNA damage response"/>
    <property type="evidence" value="ECO:0007669"/>
    <property type="project" value="UniProtKB-KW"/>
</dbReference>
<keyword evidence="7" id="KW-0804">Transcription</keyword>
<evidence type="ECO:0000256" key="7">
    <source>
        <dbReference type="ARBA" id="ARBA00023163"/>
    </source>
</evidence>
<keyword evidence="12" id="KW-1185">Reference proteome</keyword>
<dbReference type="EC" id="2.3.1.48" evidence="2"/>
<accession>A0A317SVP8</accession>
<keyword evidence="4" id="KW-0227">DNA damage</keyword>
<dbReference type="Proteomes" id="UP000246991">
    <property type="component" value="Unassembled WGS sequence"/>
</dbReference>
<evidence type="ECO:0000256" key="9">
    <source>
        <dbReference type="ARBA" id="ARBA00048940"/>
    </source>
</evidence>
<evidence type="ECO:0000256" key="1">
    <source>
        <dbReference type="ARBA" id="ARBA00004123"/>
    </source>
</evidence>
<gene>
    <name evidence="11" type="ORF">C7212DRAFT_342215</name>
</gene>
<dbReference type="AlphaFoldDB" id="A0A317SVP8"/>
<feature type="compositionally biased region" description="Pro residues" evidence="10">
    <location>
        <begin position="387"/>
        <end position="405"/>
    </location>
</feature>
<reference evidence="11 12" key="1">
    <citation type="submission" date="2018-03" db="EMBL/GenBank/DDBJ databases">
        <title>Genomes of Pezizomycetes fungi and the evolution of truffles.</title>
        <authorList>
            <person name="Murat C."/>
            <person name="Payen T."/>
            <person name="Noel B."/>
            <person name="Kuo A."/>
            <person name="Martin F.M."/>
        </authorList>
    </citation>
    <scope>NUCLEOTIDE SEQUENCE [LARGE SCALE GENOMIC DNA]</scope>
    <source>
        <strain evidence="11">091103-1</strain>
    </source>
</reference>
<protein>
    <recommendedName>
        <fullName evidence="2">histone acetyltransferase</fullName>
        <ecNumber evidence="2">2.3.1.48</ecNumber>
    </recommendedName>
</protein>
<dbReference type="GO" id="GO:0005634">
    <property type="term" value="C:nucleus"/>
    <property type="evidence" value="ECO:0007669"/>
    <property type="project" value="UniProtKB-SubCell"/>
</dbReference>
<dbReference type="PANTHER" id="PTHR31571:SF2">
    <property type="entry name" value="HISTONE ACETYLTRANSFERASE RTT109"/>
    <property type="match status" value="1"/>
</dbReference>
<proteinExistence type="predicted"/>
<dbReference type="InterPro" id="IPR013178">
    <property type="entry name" value="Histone_AcTrfase_Rtt109/CBP"/>
</dbReference>
<evidence type="ECO:0000256" key="6">
    <source>
        <dbReference type="ARBA" id="ARBA00023015"/>
    </source>
</evidence>
<organism evidence="11 12">
    <name type="scientific">Tuber magnatum</name>
    <name type="common">white Piedmont truffle</name>
    <dbReference type="NCBI Taxonomy" id="42249"/>
    <lineage>
        <taxon>Eukaryota</taxon>
        <taxon>Fungi</taxon>
        <taxon>Dikarya</taxon>
        <taxon>Ascomycota</taxon>
        <taxon>Pezizomycotina</taxon>
        <taxon>Pezizomycetes</taxon>
        <taxon>Pezizales</taxon>
        <taxon>Tuberaceae</taxon>
        <taxon>Tuber</taxon>
    </lineage>
</organism>
<comment type="caution">
    <text evidence="11">The sequence shown here is derived from an EMBL/GenBank/DDBJ whole genome shotgun (WGS) entry which is preliminary data.</text>
</comment>
<dbReference type="STRING" id="42249.A0A317SVP8"/>
<evidence type="ECO:0000256" key="10">
    <source>
        <dbReference type="SAM" id="MobiDB-lite"/>
    </source>
</evidence>
<dbReference type="InterPro" id="IPR016849">
    <property type="entry name" value="Rtt109"/>
</dbReference>
<comment type="catalytic activity">
    <reaction evidence="9">
        <text>L-lysyl-[histone] + acetyl-CoA = N(6)-acetyl-L-lysyl-[histone] + CoA + H(+)</text>
        <dbReference type="Rhea" id="RHEA:21992"/>
        <dbReference type="Rhea" id="RHEA-COMP:9845"/>
        <dbReference type="Rhea" id="RHEA-COMP:11338"/>
        <dbReference type="ChEBI" id="CHEBI:15378"/>
        <dbReference type="ChEBI" id="CHEBI:29969"/>
        <dbReference type="ChEBI" id="CHEBI:57287"/>
        <dbReference type="ChEBI" id="CHEBI:57288"/>
        <dbReference type="ChEBI" id="CHEBI:61930"/>
        <dbReference type="EC" id="2.3.1.48"/>
    </reaction>
    <physiologicalReaction direction="left-to-right" evidence="9">
        <dbReference type="Rhea" id="RHEA:21993"/>
    </physiologicalReaction>
</comment>
<sequence length="614" mass="65663">MFSSTAPPPSPGISADGPLASLLSSLLPSTLSLKLYHISTPPSRHFPLFSSPPNQDPHRTTLESHFLVLSHENILVFAIEVLIYTIPKQHTRTFFVSKADSSGYLPSNVSSFDTEAGERKSTLRTISTAFIKYLFDTARRADPHLTATISLFARSQSQYLFPNSAENDKKHVLTDRGLIAWWGKVLDPVLQEYASSGGKGYLLVPGFDAGQTRSMIPSVAKGGVKWINGHPFKLNLDNDVSVREVIPHFPDDPKARYLDELNGVAGSKDAGMGGGGKVKERAVGWRDIRTIEQFWELMSFRQECSLGRCVGFLWLVVEGIKKERKMTSAGLGGEGIPEDEVVFSPTSATGLTFSENVLGVAATASSSSSQEMSPIESVGPLDSTTTSPPPPADAPTPAPTPPSPASSPRKRRNSSAASFQTSKKKLRALSFSSTTTSTATPLIPPLLTLDEKAYAKTVDSLLNHSDFGDVEGAKKGSRKWIESVQPGVVEKGDWGVGIVGQVKAAGNAKEESGQGIGTGNAAVNTLSAGLVRRKSSTSGNGVNLLDAGLVRKKSKTAENGKLPGVSEEQKQNGVNVLPASLLRKGSKPREEARVDTVVNVLPTNLVRKKPKVGE</sequence>
<dbReference type="SMART" id="SM01250">
    <property type="entry name" value="KAT11"/>
    <property type="match status" value="1"/>
</dbReference>
<dbReference type="OrthoDB" id="3361892at2759"/>
<keyword evidence="3" id="KW-0808">Transferase</keyword>
<dbReference type="GO" id="GO:0006355">
    <property type="term" value="P:regulation of DNA-templated transcription"/>
    <property type="evidence" value="ECO:0007669"/>
    <property type="project" value="InterPro"/>
</dbReference>
<evidence type="ECO:0000256" key="8">
    <source>
        <dbReference type="ARBA" id="ARBA00023242"/>
    </source>
</evidence>
<dbReference type="EMBL" id="PYWC01000014">
    <property type="protein sequence ID" value="PWW78575.1"/>
    <property type="molecule type" value="Genomic_DNA"/>
</dbReference>
<dbReference type="InterPro" id="IPR051236">
    <property type="entry name" value="HAT_RTT109-like"/>
</dbReference>
<evidence type="ECO:0000256" key="4">
    <source>
        <dbReference type="ARBA" id="ARBA00022763"/>
    </source>
</evidence>
<dbReference type="GO" id="GO:0032931">
    <property type="term" value="F:histone H3K56 acetyltransferase activity"/>
    <property type="evidence" value="ECO:0007669"/>
    <property type="project" value="TreeGrafter"/>
</dbReference>
<feature type="region of interest" description="Disordered" evidence="10">
    <location>
        <begin position="364"/>
        <end position="422"/>
    </location>
</feature>
<name>A0A317SVP8_9PEZI</name>
<evidence type="ECO:0000256" key="2">
    <source>
        <dbReference type="ARBA" id="ARBA00013184"/>
    </source>
</evidence>
<evidence type="ECO:0000256" key="5">
    <source>
        <dbReference type="ARBA" id="ARBA00022990"/>
    </source>
</evidence>
<evidence type="ECO:0000256" key="3">
    <source>
        <dbReference type="ARBA" id="ARBA00022679"/>
    </source>
</evidence>